<keyword evidence="2" id="KW-1185">Reference proteome</keyword>
<dbReference type="SUPFAM" id="SSF160443">
    <property type="entry name" value="SMR domain-like"/>
    <property type="match status" value="1"/>
</dbReference>
<name>A0AAE0KZU2_9CHLO</name>
<sequence length="291" mass="32286">MKKKVDRRLLLCKPPELWTSRPPVPRESWRRMQQFAREVEPTSQLPTACATSSITRDLERVRQKLLISDISVERTAVLDAVAHTLSGYKGRKLAAVVRQMTNTSVGHEDRGERAVLSYNLELLLHNALLSRIPGPYEGPVDRLGMLRETLLSLDSLSCEVHNSLSVHYGVRGMWLCGGGTEALAFLQEGIEAQARVMRQAEGRIKTRDLVLPQVLRDGSLDRWYLDLHGLGPSCAAVMCIWWLKELRTLASHGTMPPAVGIVTGWGRHSRGFSIVQAAVQVGALTNPTLGI</sequence>
<dbReference type="Gene3D" id="3.30.1370.110">
    <property type="match status" value="1"/>
</dbReference>
<comment type="caution">
    <text evidence="1">The sequence shown here is derived from an EMBL/GenBank/DDBJ whole genome shotgun (WGS) entry which is preliminary data.</text>
</comment>
<evidence type="ECO:0000313" key="2">
    <source>
        <dbReference type="Proteomes" id="UP001190700"/>
    </source>
</evidence>
<dbReference type="AlphaFoldDB" id="A0AAE0KZU2"/>
<dbReference type="EMBL" id="LGRX02012781">
    <property type="protein sequence ID" value="KAK3266883.1"/>
    <property type="molecule type" value="Genomic_DNA"/>
</dbReference>
<reference evidence="1 2" key="1">
    <citation type="journal article" date="2015" name="Genome Biol. Evol.">
        <title>Comparative Genomics of a Bacterivorous Green Alga Reveals Evolutionary Causalities and Consequences of Phago-Mixotrophic Mode of Nutrition.</title>
        <authorList>
            <person name="Burns J.A."/>
            <person name="Paasch A."/>
            <person name="Narechania A."/>
            <person name="Kim E."/>
        </authorList>
    </citation>
    <scope>NUCLEOTIDE SEQUENCE [LARGE SCALE GENOMIC DNA]</scope>
    <source>
        <strain evidence="1 2">PLY_AMNH</strain>
    </source>
</reference>
<evidence type="ECO:0008006" key="3">
    <source>
        <dbReference type="Google" id="ProtNLM"/>
    </source>
</evidence>
<accession>A0AAE0KZU2</accession>
<proteinExistence type="predicted"/>
<gene>
    <name evidence="1" type="ORF">CYMTET_24526</name>
</gene>
<organism evidence="1 2">
    <name type="scientific">Cymbomonas tetramitiformis</name>
    <dbReference type="NCBI Taxonomy" id="36881"/>
    <lineage>
        <taxon>Eukaryota</taxon>
        <taxon>Viridiplantae</taxon>
        <taxon>Chlorophyta</taxon>
        <taxon>Pyramimonadophyceae</taxon>
        <taxon>Pyramimonadales</taxon>
        <taxon>Pyramimonadaceae</taxon>
        <taxon>Cymbomonas</taxon>
    </lineage>
</organism>
<evidence type="ECO:0000313" key="1">
    <source>
        <dbReference type="EMBL" id="KAK3266883.1"/>
    </source>
</evidence>
<dbReference type="InterPro" id="IPR036063">
    <property type="entry name" value="Smr_dom_sf"/>
</dbReference>
<protein>
    <recommendedName>
        <fullName evidence="3">Smr domain-containing protein</fullName>
    </recommendedName>
</protein>
<dbReference type="Proteomes" id="UP001190700">
    <property type="component" value="Unassembled WGS sequence"/>
</dbReference>